<protein>
    <recommendedName>
        <fullName evidence="8">Rhodopsin domain-containing protein</fullName>
    </recommendedName>
</protein>
<feature type="transmembrane region" description="Helical" evidence="7">
    <location>
        <begin position="60"/>
        <end position="81"/>
    </location>
</feature>
<dbReference type="InterPro" id="IPR052337">
    <property type="entry name" value="SAT4-like"/>
</dbReference>
<sequence>MDLTTLRRSPSLVAPNNHMGITVIIVESIAASLAIFSFGMRIWARRITRTVLGPSDYTCFFALFFGLALFASTVYTVTLGLGENAIDVAPSKLNALGKVVFAGQIFWMTSNTFIRCSVILFLVDLFPTRKFRLASWSLFGFNITYSLAIILETLLVCRPIAFNWDKSIEGGKCADQENVELAVGIINIVLDVCTVLLPMPVLWGLHMNMKKRLGLCAIFSLGILICIITIIRCKLMMSIDFLNATKSYASVGVFAILEPLLGVVNACLPLMRPVLARFFSKPKQRDAWTSHPTEEYGSRRTGGAVGETDSTRRLRDKGYQLEHVVDITVGRGKVKDEEEGGSETEDEERGGGRGIRVQNSYQVK</sequence>
<accession>A0A8H4RY52</accession>
<keyword evidence="3 7" id="KW-1133">Transmembrane helix</keyword>
<evidence type="ECO:0000259" key="8">
    <source>
        <dbReference type="Pfam" id="PF20684"/>
    </source>
</evidence>
<dbReference type="InterPro" id="IPR049326">
    <property type="entry name" value="Rhodopsin_dom_fungi"/>
</dbReference>
<feature type="compositionally biased region" description="Acidic residues" evidence="6">
    <location>
        <begin position="337"/>
        <end position="348"/>
    </location>
</feature>
<evidence type="ECO:0000313" key="9">
    <source>
        <dbReference type="EMBL" id="KAF4637703.1"/>
    </source>
</evidence>
<dbReference type="EMBL" id="JAAMPI010000013">
    <property type="protein sequence ID" value="KAF4637703.1"/>
    <property type="molecule type" value="Genomic_DNA"/>
</dbReference>
<feature type="transmembrane region" description="Helical" evidence="7">
    <location>
        <begin position="212"/>
        <end position="231"/>
    </location>
</feature>
<dbReference type="AlphaFoldDB" id="A0A8H4RY52"/>
<evidence type="ECO:0000256" key="5">
    <source>
        <dbReference type="ARBA" id="ARBA00038359"/>
    </source>
</evidence>
<evidence type="ECO:0000256" key="2">
    <source>
        <dbReference type="ARBA" id="ARBA00022692"/>
    </source>
</evidence>
<dbReference type="Pfam" id="PF20684">
    <property type="entry name" value="Fung_rhodopsin"/>
    <property type="match status" value="1"/>
</dbReference>
<evidence type="ECO:0000256" key="7">
    <source>
        <dbReference type="SAM" id="Phobius"/>
    </source>
</evidence>
<comment type="caution">
    <text evidence="9">The sequence shown here is derived from an EMBL/GenBank/DDBJ whole genome shotgun (WGS) entry which is preliminary data.</text>
</comment>
<dbReference type="PANTHER" id="PTHR33048">
    <property type="entry name" value="PTH11-LIKE INTEGRAL MEMBRANE PROTEIN (AFU_ORTHOLOGUE AFUA_5G11245)"/>
    <property type="match status" value="1"/>
</dbReference>
<feature type="region of interest" description="Disordered" evidence="6">
    <location>
        <begin position="330"/>
        <end position="364"/>
    </location>
</feature>
<evidence type="ECO:0000256" key="3">
    <source>
        <dbReference type="ARBA" id="ARBA00022989"/>
    </source>
</evidence>
<evidence type="ECO:0000256" key="4">
    <source>
        <dbReference type="ARBA" id="ARBA00023136"/>
    </source>
</evidence>
<comment type="subcellular location">
    <subcellularLocation>
        <location evidence="1">Membrane</location>
        <topology evidence="1">Multi-pass membrane protein</topology>
    </subcellularLocation>
</comment>
<feature type="transmembrane region" description="Helical" evidence="7">
    <location>
        <begin position="251"/>
        <end position="271"/>
    </location>
</feature>
<keyword evidence="4 7" id="KW-0472">Membrane</keyword>
<feature type="transmembrane region" description="Helical" evidence="7">
    <location>
        <begin position="101"/>
        <end position="126"/>
    </location>
</feature>
<evidence type="ECO:0000256" key="1">
    <source>
        <dbReference type="ARBA" id="ARBA00004141"/>
    </source>
</evidence>
<proteinExistence type="inferred from homology"/>
<keyword evidence="10" id="KW-1185">Reference proteome</keyword>
<feature type="transmembrane region" description="Helical" evidence="7">
    <location>
        <begin position="138"/>
        <end position="161"/>
    </location>
</feature>
<comment type="similarity">
    <text evidence="5">Belongs to the SAT4 family.</text>
</comment>
<dbReference type="OrthoDB" id="5273647at2759"/>
<feature type="transmembrane region" description="Helical" evidence="7">
    <location>
        <begin position="181"/>
        <end position="205"/>
    </location>
</feature>
<evidence type="ECO:0000256" key="6">
    <source>
        <dbReference type="SAM" id="MobiDB-lite"/>
    </source>
</evidence>
<organism evidence="9 10">
    <name type="scientific">Cudoniella acicularis</name>
    <dbReference type="NCBI Taxonomy" id="354080"/>
    <lineage>
        <taxon>Eukaryota</taxon>
        <taxon>Fungi</taxon>
        <taxon>Dikarya</taxon>
        <taxon>Ascomycota</taxon>
        <taxon>Pezizomycotina</taxon>
        <taxon>Leotiomycetes</taxon>
        <taxon>Helotiales</taxon>
        <taxon>Tricladiaceae</taxon>
        <taxon>Cudoniella</taxon>
    </lineage>
</organism>
<keyword evidence="2 7" id="KW-0812">Transmembrane</keyword>
<feature type="transmembrane region" description="Helical" evidence="7">
    <location>
        <begin position="20"/>
        <end position="39"/>
    </location>
</feature>
<evidence type="ECO:0000313" key="10">
    <source>
        <dbReference type="Proteomes" id="UP000566819"/>
    </source>
</evidence>
<dbReference type="Proteomes" id="UP000566819">
    <property type="component" value="Unassembled WGS sequence"/>
</dbReference>
<reference evidence="9 10" key="1">
    <citation type="submission" date="2020-03" db="EMBL/GenBank/DDBJ databases">
        <title>Draft Genome Sequence of Cudoniella acicularis.</title>
        <authorList>
            <person name="Buettner E."/>
            <person name="Kellner H."/>
        </authorList>
    </citation>
    <scope>NUCLEOTIDE SEQUENCE [LARGE SCALE GENOMIC DNA]</scope>
    <source>
        <strain evidence="9 10">DSM 108380</strain>
    </source>
</reference>
<feature type="compositionally biased region" description="Basic and acidic residues" evidence="6">
    <location>
        <begin position="288"/>
        <end position="298"/>
    </location>
</feature>
<feature type="domain" description="Rhodopsin" evidence="8">
    <location>
        <begin position="40"/>
        <end position="277"/>
    </location>
</feature>
<gene>
    <name evidence="9" type="ORF">G7Y89_g384</name>
</gene>
<dbReference type="GO" id="GO:0016020">
    <property type="term" value="C:membrane"/>
    <property type="evidence" value="ECO:0007669"/>
    <property type="project" value="UniProtKB-SubCell"/>
</dbReference>
<name>A0A8H4RY52_9HELO</name>
<feature type="region of interest" description="Disordered" evidence="6">
    <location>
        <begin position="288"/>
        <end position="309"/>
    </location>
</feature>
<dbReference type="PANTHER" id="PTHR33048:SF57">
    <property type="entry name" value="INTEGRAL MEMBRANE PROTEIN-RELATED"/>
    <property type="match status" value="1"/>
</dbReference>